<proteinExistence type="predicted"/>
<sequence length="146" mass="16232">MADQLEQTFYSHVITEHTNEPTPARPRPLLRLKQLQQSLGPSNGPAVETTNQEKTTEATSARQVVKSISDPQRLRDTLNAALNGAAKLRGVNRSRGGKLVLHTQAPFTAVQLREHEQTIWSVIRRTFPYSKETARGSTSTSLGSEW</sequence>
<gene>
    <name evidence="2" type="ORF">R3P38DRAFT_3629348</name>
</gene>
<evidence type="ECO:0000313" key="2">
    <source>
        <dbReference type="EMBL" id="KAK6996198.1"/>
    </source>
</evidence>
<name>A0AAV9ZYA3_9AGAR</name>
<dbReference type="Proteomes" id="UP001362999">
    <property type="component" value="Unassembled WGS sequence"/>
</dbReference>
<accession>A0AAV9ZYA3</accession>
<feature type="compositionally biased region" description="Polar residues" evidence="1">
    <location>
        <begin position="48"/>
        <end position="62"/>
    </location>
</feature>
<evidence type="ECO:0000256" key="1">
    <source>
        <dbReference type="SAM" id="MobiDB-lite"/>
    </source>
</evidence>
<reference evidence="2 3" key="1">
    <citation type="journal article" date="2024" name="J Genomics">
        <title>Draft genome sequencing and assembly of Favolaschia claudopus CIRM-BRFM 2984 isolated from oak limbs.</title>
        <authorList>
            <person name="Navarro D."/>
            <person name="Drula E."/>
            <person name="Chaduli D."/>
            <person name="Cazenave R."/>
            <person name="Ahrendt S."/>
            <person name="Wang J."/>
            <person name="Lipzen A."/>
            <person name="Daum C."/>
            <person name="Barry K."/>
            <person name="Grigoriev I.V."/>
            <person name="Favel A."/>
            <person name="Rosso M.N."/>
            <person name="Martin F."/>
        </authorList>
    </citation>
    <scope>NUCLEOTIDE SEQUENCE [LARGE SCALE GENOMIC DNA]</scope>
    <source>
        <strain evidence="2 3">CIRM-BRFM 2984</strain>
    </source>
</reference>
<feature type="region of interest" description="Disordered" evidence="1">
    <location>
        <begin position="38"/>
        <end position="66"/>
    </location>
</feature>
<dbReference type="EMBL" id="JAWWNJ010000099">
    <property type="protein sequence ID" value="KAK6996198.1"/>
    <property type="molecule type" value="Genomic_DNA"/>
</dbReference>
<comment type="caution">
    <text evidence="2">The sequence shown here is derived from an EMBL/GenBank/DDBJ whole genome shotgun (WGS) entry which is preliminary data.</text>
</comment>
<protein>
    <submittedName>
        <fullName evidence="2">Uncharacterized protein</fullName>
    </submittedName>
</protein>
<organism evidence="2 3">
    <name type="scientific">Favolaschia claudopus</name>
    <dbReference type="NCBI Taxonomy" id="2862362"/>
    <lineage>
        <taxon>Eukaryota</taxon>
        <taxon>Fungi</taxon>
        <taxon>Dikarya</taxon>
        <taxon>Basidiomycota</taxon>
        <taxon>Agaricomycotina</taxon>
        <taxon>Agaricomycetes</taxon>
        <taxon>Agaricomycetidae</taxon>
        <taxon>Agaricales</taxon>
        <taxon>Marasmiineae</taxon>
        <taxon>Mycenaceae</taxon>
        <taxon>Favolaschia</taxon>
    </lineage>
</organism>
<evidence type="ECO:0000313" key="3">
    <source>
        <dbReference type="Proteomes" id="UP001362999"/>
    </source>
</evidence>
<keyword evidence="3" id="KW-1185">Reference proteome</keyword>
<dbReference type="AlphaFoldDB" id="A0AAV9ZYA3"/>